<keyword evidence="4" id="KW-1185">Reference proteome</keyword>
<evidence type="ECO:0000256" key="1">
    <source>
        <dbReference type="SAM" id="MobiDB-lite"/>
    </source>
</evidence>
<evidence type="ECO:0000313" key="3">
    <source>
        <dbReference type="EMBL" id="PZF71186.1"/>
    </source>
</evidence>
<dbReference type="AlphaFoldDB" id="A0A2W2BBZ4"/>
<evidence type="ECO:0000256" key="2">
    <source>
        <dbReference type="SAM" id="SignalP"/>
    </source>
</evidence>
<protein>
    <recommendedName>
        <fullName evidence="5">Coproporphyrinogen III oxidase</fullName>
    </recommendedName>
</protein>
<keyword evidence="2" id="KW-0732">Signal</keyword>
<feature type="region of interest" description="Disordered" evidence="1">
    <location>
        <begin position="22"/>
        <end position="46"/>
    </location>
</feature>
<accession>A0A2W2BBZ4</accession>
<evidence type="ECO:0000313" key="4">
    <source>
        <dbReference type="Proteomes" id="UP000248745"/>
    </source>
</evidence>
<organism evidence="3 4">
    <name type="scientific">Taibaiella soli</name>
    <dbReference type="NCBI Taxonomy" id="1649169"/>
    <lineage>
        <taxon>Bacteria</taxon>
        <taxon>Pseudomonadati</taxon>
        <taxon>Bacteroidota</taxon>
        <taxon>Chitinophagia</taxon>
        <taxon>Chitinophagales</taxon>
        <taxon>Chitinophagaceae</taxon>
        <taxon>Taibaiella</taxon>
    </lineage>
</organism>
<dbReference type="PROSITE" id="PS51257">
    <property type="entry name" value="PROKAR_LIPOPROTEIN"/>
    <property type="match status" value="1"/>
</dbReference>
<comment type="caution">
    <text evidence="3">The sequence shown here is derived from an EMBL/GenBank/DDBJ whole genome shotgun (WGS) entry which is preliminary data.</text>
</comment>
<name>A0A2W2BBZ4_9BACT</name>
<feature type="chain" id="PRO_5016108211" description="Coproporphyrinogen III oxidase" evidence="2">
    <location>
        <begin position="26"/>
        <end position="70"/>
    </location>
</feature>
<feature type="signal peptide" evidence="2">
    <location>
        <begin position="1"/>
        <end position="25"/>
    </location>
</feature>
<proteinExistence type="predicted"/>
<gene>
    <name evidence="3" type="ORF">DN068_19620</name>
</gene>
<reference evidence="3 4" key="1">
    <citation type="submission" date="2018-06" db="EMBL/GenBank/DDBJ databases">
        <title>Mucibacter soli gen. nov., sp. nov., a new member of the family Chitinophagaceae producing mucin.</title>
        <authorList>
            <person name="Kim M.-K."/>
            <person name="Park S."/>
            <person name="Kim T.-S."/>
            <person name="Joung Y."/>
            <person name="Han J.-H."/>
            <person name="Kim S.B."/>
        </authorList>
    </citation>
    <scope>NUCLEOTIDE SEQUENCE [LARGE SCALE GENOMIC DNA]</scope>
    <source>
        <strain evidence="3 4">R1-15</strain>
    </source>
</reference>
<feature type="compositionally biased region" description="Polar residues" evidence="1">
    <location>
        <begin position="22"/>
        <end position="38"/>
    </location>
</feature>
<evidence type="ECO:0008006" key="5">
    <source>
        <dbReference type="Google" id="ProtNLM"/>
    </source>
</evidence>
<dbReference type="EMBL" id="QKTW01000026">
    <property type="protein sequence ID" value="PZF71186.1"/>
    <property type="molecule type" value="Genomic_DNA"/>
</dbReference>
<dbReference type="RefSeq" id="WP_111000654.1">
    <property type="nucleotide sequence ID" value="NZ_QKTW01000026.1"/>
</dbReference>
<sequence>MKNILVAAAILFGALLLGTSCSSSNQSDHMTTTDTVMNTPPAAGDTAMIPLADTMVPRSNINSDTPMQAQ</sequence>
<dbReference type="Proteomes" id="UP000248745">
    <property type="component" value="Unassembled WGS sequence"/>
</dbReference>